<evidence type="ECO:0000313" key="3">
    <source>
        <dbReference type="Proteomes" id="UP001275084"/>
    </source>
</evidence>
<feature type="transmembrane region" description="Helical" evidence="1">
    <location>
        <begin position="94"/>
        <end position="116"/>
    </location>
</feature>
<protein>
    <submittedName>
        <fullName evidence="2">Uncharacterized protein</fullName>
    </submittedName>
</protein>
<feature type="transmembrane region" description="Helical" evidence="1">
    <location>
        <begin position="57"/>
        <end position="79"/>
    </location>
</feature>
<evidence type="ECO:0000313" key="2">
    <source>
        <dbReference type="EMBL" id="KAK3363774.1"/>
    </source>
</evidence>
<reference evidence="2" key="2">
    <citation type="submission" date="2023-06" db="EMBL/GenBank/DDBJ databases">
        <authorList>
            <consortium name="Lawrence Berkeley National Laboratory"/>
            <person name="Haridas S."/>
            <person name="Hensen N."/>
            <person name="Bonometti L."/>
            <person name="Westerberg I."/>
            <person name="Brannstrom I.O."/>
            <person name="Guillou S."/>
            <person name="Cros-Aarteil S."/>
            <person name="Calhoun S."/>
            <person name="Kuo A."/>
            <person name="Mondo S."/>
            <person name="Pangilinan J."/>
            <person name="Riley R."/>
            <person name="Labutti K."/>
            <person name="Andreopoulos B."/>
            <person name="Lipzen A."/>
            <person name="Chen C."/>
            <person name="Yanf M."/>
            <person name="Daum C."/>
            <person name="Ng V."/>
            <person name="Clum A."/>
            <person name="Steindorff A."/>
            <person name="Ohm R."/>
            <person name="Martin F."/>
            <person name="Silar P."/>
            <person name="Natvig D."/>
            <person name="Lalanne C."/>
            <person name="Gautier V."/>
            <person name="Ament-Velasquez S.L."/>
            <person name="Kruys A."/>
            <person name="Hutchinson M.I."/>
            <person name="Powell A.J."/>
            <person name="Barry K."/>
            <person name="Miller A.N."/>
            <person name="Grigoriev I.V."/>
            <person name="Debuchy R."/>
            <person name="Gladieux P."/>
            <person name="Thoren M.H."/>
            <person name="Johannesson H."/>
        </authorList>
    </citation>
    <scope>NUCLEOTIDE SEQUENCE</scope>
    <source>
        <strain evidence="2">CBS 955.72</strain>
    </source>
</reference>
<keyword evidence="3" id="KW-1185">Reference proteome</keyword>
<proteinExistence type="predicted"/>
<name>A0AAJ0HWA0_9PEZI</name>
<organism evidence="2 3">
    <name type="scientific">Lasiosphaeria hispida</name>
    <dbReference type="NCBI Taxonomy" id="260671"/>
    <lineage>
        <taxon>Eukaryota</taxon>
        <taxon>Fungi</taxon>
        <taxon>Dikarya</taxon>
        <taxon>Ascomycota</taxon>
        <taxon>Pezizomycotina</taxon>
        <taxon>Sordariomycetes</taxon>
        <taxon>Sordariomycetidae</taxon>
        <taxon>Sordariales</taxon>
        <taxon>Lasiosphaeriaceae</taxon>
        <taxon>Lasiosphaeria</taxon>
    </lineage>
</organism>
<dbReference type="AlphaFoldDB" id="A0AAJ0HWA0"/>
<gene>
    <name evidence="2" type="ORF">B0T25DRAFT_492720</name>
</gene>
<keyword evidence="1" id="KW-1133">Transmembrane helix</keyword>
<dbReference type="Proteomes" id="UP001275084">
    <property type="component" value="Unassembled WGS sequence"/>
</dbReference>
<dbReference type="EMBL" id="JAUIQD010000001">
    <property type="protein sequence ID" value="KAK3363774.1"/>
    <property type="molecule type" value="Genomic_DNA"/>
</dbReference>
<evidence type="ECO:0000256" key="1">
    <source>
        <dbReference type="SAM" id="Phobius"/>
    </source>
</evidence>
<keyword evidence="1" id="KW-0472">Membrane</keyword>
<comment type="caution">
    <text evidence="2">The sequence shown here is derived from an EMBL/GenBank/DDBJ whole genome shotgun (WGS) entry which is preliminary data.</text>
</comment>
<sequence length="168" mass="17428">MASGAFFDYTTALRLAPLITASATLTFAGNQQWIFELFTRADLAPQSKTFLPAWFRAAFWIGMPKLAGLAAASALGGVLNLRGGAGLAGASGAWTWYAGGAVLAAAHVLFVPALVVRAEGVVGDGSGEGRCLREMKGWLRVNALRTLTVDAGAWVCFLVAAVKTLGPA</sequence>
<accession>A0AAJ0HWA0</accession>
<keyword evidence="1" id="KW-0812">Transmembrane</keyword>
<reference evidence="2" key="1">
    <citation type="journal article" date="2023" name="Mol. Phylogenet. Evol.">
        <title>Genome-scale phylogeny and comparative genomics of the fungal order Sordariales.</title>
        <authorList>
            <person name="Hensen N."/>
            <person name="Bonometti L."/>
            <person name="Westerberg I."/>
            <person name="Brannstrom I.O."/>
            <person name="Guillou S."/>
            <person name="Cros-Aarteil S."/>
            <person name="Calhoun S."/>
            <person name="Haridas S."/>
            <person name="Kuo A."/>
            <person name="Mondo S."/>
            <person name="Pangilinan J."/>
            <person name="Riley R."/>
            <person name="LaButti K."/>
            <person name="Andreopoulos B."/>
            <person name="Lipzen A."/>
            <person name="Chen C."/>
            <person name="Yan M."/>
            <person name="Daum C."/>
            <person name="Ng V."/>
            <person name="Clum A."/>
            <person name="Steindorff A."/>
            <person name="Ohm R.A."/>
            <person name="Martin F."/>
            <person name="Silar P."/>
            <person name="Natvig D.O."/>
            <person name="Lalanne C."/>
            <person name="Gautier V."/>
            <person name="Ament-Velasquez S.L."/>
            <person name="Kruys A."/>
            <person name="Hutchinson M.I."/>
            <person name="Powell A.J."/>
            <person name="Barry K."/>
            <person name="Miller A.N."/>
            <person name="Grigoriev I.V."/>
            <person name="Debuchy R."/>
            <person name="Gladieux P."/>
            <person name="Hiltunen Thoren M."/>
            <person name="Johannesson H."/>
        </authorList>
    </citation>
    <scope>NUCLEOTIDE SEQUENCE</scope>
    <source>
        <strain evidence="2">CBS 955.72</strain>
    </source>
</reference>